<reference evidence="7 8" key="1">
    <citation type="journal article" date="2014" name="PLoS Genet.">
        <title>Phylogenetically driven sequencing of extremely halophilic archaea reveals strategies for static and dynamic osmo-response.</title>
        <authorList>
            <person name="Becker E.A."/>
            <person name="Seitzer P.M."/>
            <person name="Tritt A."/>
            <person name="Larsen D."/>
            <person name="Krusor M."/>
            <person name="Yao A.I."/>
            <person name="Wu D."/>
            <person name="Madern D."/>
            <person name="Eisen J.A."/>
            <person name="Darling A.E."/>
            <person name="Facciotti M.T."/>
        </authorList>
    </citation>
    <scope>NUCLEOTIDE SEQUENCE [LARGE SCALE GENOMIC DNA]</scope>
    <source>
        <strain evidence="7 8">100A6</strain>
    </source>
</reference>
<dbReference type="AlphaFoldDB" id="M0LTP5"/>
<dbReference type="GO" id="GO:0030677">
    <property type="term" value="C:ribonuclease P complex"/>
    <property type="evidence" value="ECO:0007669"/>
    <property type="project" value="UniProtKB-UniRule"/>
</dbReference>
<dbReference type="GO" id="GO:0003723">
    <property type="term" value="F:RNA binding"/>
    <property type="evidence" value="ECO:0007669"/>
    <property type="project" value="InterPro"/>
</dbReference>
<keyword evidence="2 6" id="KW-0819">tRNA processing</keyword>
<dbReference type="GO" id="GO:0004526">
    <property type="term" value="F:ribonuclease P activity"/>
    <property type="evidence" value="ECO:0007669"/>
    <property type="project" value="UniProtKB-UniRule"/>
</dbReference>
<proteinExistence type="inferred from homology"/>
<dbReference type="Pfam" id="PF01868">
    <property type="entry name" value="RNase_P-MRP_p29"/>
    <property type="match status" value="1"/>
</dbReference>
<evidence type="ECO:0000313" key="7">
    <source>
        <dbReference type="EMBL" id="EMA35779.1"/>
    </source>
</evidence>
<dbReference type="OrthoDB" id="39019at2157"/>
<accession>M0LTP5</accession>
<comment type="subcellular location">
    <subcellularLocation>
        <location evidence="6">Cytoplasm</location>
    </subcellularLocation>
</comment>
<dbReference type="Proteomes" id="UP000011566">
    <property type="component" value="Unassembled WGS sequence"/>
</dbReference>
<comment type="catalytic activity">
    <reaction evidence="6">
        <text>Endonucleolytic cleavage of RNA, removing 5'-extranucleotides from tRNA precursor.</text>
        <dbReference type="EC" id="3.1.26.5"/>
    </reaction>
</comment>
<sequence>MAVTPETVARHELCGLPARVAAADDPSLVGTQGRVVSETKSTLRVETDSTRTKQVPKAGATFEFDLTGESETDSAFVTVEGTRLLAPPARRTELSSDSKWR</sequence>
<comment type="subunit">
    <text evidence="6">Consists of a catalytic RNA component and at least 4-5 protein subunits.</text>
</comment>
<dbReference type="RefSeq" id="WP_007695848.1">
    <property type="nucleotide sequence ID" value="NZ_AJRK01000444.1"/>
</dbReference>
<dbReference type="PATRIC" id="fig|1132509.6.peg.3837"/>
<dbReference type="InterPro" id="IPR023534">
    <property type="entry name" value="Rof/RNase_P-like"/>
</dbReference>
<comment type="similarity">
    <text evidence="6">Belongs to the eukaryotic/archaeal RNase P protein component 1 family.</text>
</comment>
<keyword evidence="3 6" id="KW-0540">Nuclease</keyword>
<keyword evidence="1 6" id="KW-0963">Cytoplasm</keyword>
<evidence type="ECO:0000256" key="6">
    <source>
        <dbReference type="HAMAP-Rule" id="MF_00754"/>
    </source>
</evidence>
<dbReference type="EMBL" id="AOMB01000043">
    <property type="protein sequence ID" value="EMA35779.1"/>
    <property type="molecule type" value="Genomic_DNA"/>
</dbReference>
<evidence type="ECO:0000256" key="1">
    <source>
        <dbReference type="ARBA" id="ARBA00022490"/>
    </source>
</evidence>
<evidence type="ECO:0000256" key="5">
    <source>
        <dbReference type="ARBA" id="ARBA00022801"/>
    </source>
</evidence>
<dbReference type="GO" id="GO:0001682">
    <property type="term" value="P:tRNA 5'-leader removal"/>
    <property type="evidence" value="ECO:0007669"/>
    <property type="project" value="UniProtKB-UniRule"/>
</dbReference>
<evidence type="ECO:0000256" key="3">
    <source>
        <dbReference type="ARBA" id="ARBA00022722"/>
    </source>
</evidence>
<keyword evidence="4 6" id="KW-0255">Endonuclease</keyword>
<dbReference type="EC" id="3.1.26.5" evidence="6"/>
<comment type="function">
    <text evidence="6">Part of ribonuclease P, a protein complex that generates mature tRNA molecules by cleaving their 5'-ends.</text>
</comment>
<evidence type="ECO:0000256" key="2">
    <source>
        <dbReference type="ARBA" id="ARBA00022694"/>
    </source>
</evidence>
<keyword evidence="8" id="KW-1185">Reference proteome</keyword>
<dbReference type="GO" id="GO:0005737">
    <property type="term" value="C:cytoplasm"/>
    <property type="evidence" value="ECO:0007669"/>
    <property type="project" value="UniProtKB-SubCell"/>
</dbReference>
<protein>
    <recommendedName>
        <fullName evidence="6">Ribonuclease P protein component 1</fullName>
        <shortName evidence="6">RNase P component 1</shortName>
        <ecNumber evidence="6">3.1.26.5</ecNumber>
    </recommendedName>
    <alternativeName>
        <fullName evidence="6">Rpp29</fullName>
    </alternativeName>
</protein>
<dbReference type="SMART" id="SM00538">
    <property type="entry name" value="POP4"/>
    <property type="match status" value="1"/>
</dbReference>
<dbReference type="Gene3D" id="2.30.30.210">
    <property type="entry name" value="Ribonuclease P/MRP, subunit p29"/>
    <property type="match status" value="1"/>
</dbReference>
<evidence type="ECO:0000256" key="4">
    <source>
        <dbReference type="ARBA" id="ARBA00022759"/>
    </source>
</evidence>
<dbReference type="HAMAP" id="MF_00754">
    <property type="entry name" value="RNase_P_1"/>
    <property type="match status" value="1"/>
</dbReference>
<organism evidence="7 8">
    <name type="scientific">Halococcus hamelinensis 100A6</name>
    <dbReference type="NCBI Taxonomy" id="1132509"/>
    <lineage>
        <taxon>Archaea</taxon>
        <taxon>Methanobacteriati</taxon>
        <taxon>Methanobacteriota</taxon>
        <taxon>Stenosarchaea group</taxon>
        <taxon>Halobacteria</taxon>
        <taxon>Halobacteriales</taxon>
        <taxon>Halococcaceae</taxon>
        <taxon>Halococcus</taxon>
    </lineage>
</organism>
<dbReference type="SUPFAM" id="SSF101744">
    <property type="entry name" value="Rof/RNase P subunit-like"/>
    <property type="match status" value="1"/>
</dbReference>
<keyword evidence="5 6" id="KW-0378">Hydrolase</keyword>
<dbReference type="eggNOG" id="arCOG00784">
    <property type="taxonomic scope" value="Archaea"/>
</dbReference>
<dbReference type="InterPro" id="IPR023538">
    <property type="entry name" value="RNP1"/>
</dbReference>
<name>M0LTP5_9EURY</name>
<comment type="caution">
    <text evidence="7">The sequence shown here is derived from an EMBL/GenBank/DDBJ whole genome shotgun (WGS) entry which is preliminary data.</text>
</comment>
<dbReference type="InterPro" id="IPR036980">
    <property type="entry name" value="RNase_P/MRP_Rpp29_sf"/>
</dbReference>
<dbReference type="InterPro" id="IPR002730">
    <property type="entry name" value="Rpp29/RNP1"/>
</dbReference>
<evidence type="ECO:0000313" key="8">
    <source>
        <dbReference type="Proteomes" id="UP000011566"/>
    </source>
</evidence>
<gene>
    <name evidence="6" type="primary">rnp1</name>
    <name evidence="7" type="ORF">C447_16514</name>
</gene>